<evidence type="ECO:0000313" key="3">
    <source>
        <dbReference type="Proteomes" id="UP000799640"/>
    </source>
</evidence>
<dbReference type="OrthoDB" id="5415241at2759"/>
<evidence type="ECO:0000256" key="1">
    <source>
        <dbReference type="SAM" id="MobiDB-lite"/>
    </source>
</evidence>
<dbReference type="GO" id="GO:0070628">
    <property type="term" value="F:proteasome binding"/>
    <property type="evidence" value="ECO:0007669"/>
    <property type="project" value="InterPro"/>
</dbReference>
<evidence type="ECO:0008006" key="4">
    <source>
        <dbReference type="Google" id="ProtNLM"/>
    </source>
</evidence>
<gene>
    <name evidence="2" type="ORF">EJ06DRAFT_581494</name>
</gene>
<reference evidence="2" key="1">
    <citation type="journal article" date="2020" name="Stud. Mycol.">
        <title>101 Dothideomycetes genomes: a test case for predicting lifestyles and emergence of pathogens.</title>
        <authorList>
            <person name="Haridas S."/>
            <person name="Albert R."/>
            <person name="Binder M."/>
            <person name="Bloem J."/>
            <person name="Labutti K."/>
            <person name="Salamov A."/>
            <person name="Andreopoulos B."/>
            <person name="Baker S."/>
            <person name="Barry K."/>
            <person name="Bills G."/>
            <person name="Bluhm B."/>
            <person name="Cannon C."/>
            <person name="Castanera R."/>
            <person name="Culley D."/>
            <person name="Daum C."/>
            <person name="Ezra D."/>
            <person name="Gonzalez J."/>
            <person name="Henrissat B."/>
            <person name="Kuo A."/>
            <person name="Liang C."/>
            <person name="Lipzen A."/>
            <person name="Lutzoni F."/>
            <person name="Magnuson J."/>
            <person name="Mondo S."/>
            <person name="Nolan M."/>
            <person name="Ohm R."/>
            <person name="Pangilinan J."/>
            <person name="Park H.-J."/>
            <person name="Ramirez L."/>
            <person name="Alfaro M."/>
            <person name="Sun H."/>
            <person name="Tritt A."/>
            <person name="Yoshinaga Y."/>
            <person name="Zwiers L.-H."/>
            <person name="Turgeon B."/>
            <person name="Goodwin S."/>
            <person name="Spatafora J."/>
            <person name="Crous P."/>
            <person name="Grigoriev I."/>
        </authorList>
    </citation>
    <scope>NUCLEOTIDE SEQUENCE</scope>
    <source>
        <strain evidence="2">CBS 262.69</strain>
    </source>
</reference>
<dbReference type="PANTHER" id="PTHR42342:SF1">
    <property type="entry name" value="STATIONARY PHASE PROTEIN 5"/>
    <property type="match status" value="1"/>
</dbReference>
<keyword evidence="3" id="KW-1185">Reference proteome</keyword>
<dbReference type="EMBL" id="ML996693">
    <property type="protein sequence ID" value="KAF2401348.1"/>
    <property type="molecule type" value="Genomic_DNA"/>
</dbReference>
<evidence type="ECO:0000313" key="2">
    <source>
        <dbReference type="EMBL" id="KAF2401348.1"/>
    </source>
</evidence>
<dbReference type="Proteomes" id="UP000799640">
    <property type="component" value="Unassembled WGS sequence"/>
</dbReference>
<proteinExistence type="predicted"/>
<organism evidence="2 3">
    <name type="scientific">Trichodelitschia bisporula</name>
    <dbReference type="NCBI Taxonomy" id="703511"/>
    <lineage>
        <taxon>Eukaryota</taxon>
        <taxon>Fungi</taxon>
        <taxon>Dikarya</taxon>
        <taxon>Ascomycota</taxon>
        <taxon>Pezizomycotina</taxon>
        <taxon>Dothideomycetes</taxon>
        <taxon>Dothideomycetes incertae sedis</taxon>
        <taxon>Phaeotrichales</taxon>
        <taxon>Phaeotrichaceae</taxon>
        <taxon>Trichodelitschia</taxon>
    </lineage>
</organism>
<dbReference type="GO" id="GO:0043248">
    <property type="term" value="P:proteasome assembly"/>
    <property type="evidence" value="ECO:0007669"/>
    <property type="project" value="TreeGrafter"/>
</dbReference>
<dbReference type="InterPro" id="IPR038816">
    <property type="entry name" value="Stationary_phase_5"/>
</dbReference>
<accession>A0A6G1HZ73</accession>
<feature type="compositionally biased region" description="Low complexity" evidence="1">
    <location>
        <begin position="401"/>
        <end position="411"/>
    </location>
</feature>
<feature type="compositionally biased region" description="Basic and acidic residues" evidence="1">
    <location>
        <begin position="412"/>
        <end position="427"/>
    </location>
</feature>
<dbReference type="PANTHER" id="PTHR42342">
    <property type="entry name" value="STATIONARY PHASE PROTEIN 5"/>
    <property type="match status" value="1"/>
</dbReference>
<name>A0A6G1HZ73_9PEZI</name>
<protein>
    <recommendedName>
        <fullName evidence="4">Casein kinase II beta 2 subunit</fullName>
    </recommendedName>
</protein>
<sequence length="454" mass="48620">MASAGSFHILVAKNAKIIRLAVQKASRIIQNQLPAPYVRQAPELQPLFARVAPRQPIHPAAFLRQSKRWFSGNGFTSAIRRFSSSPGGASGLRYDRSSFPTSRVASAIGKSTGRAPFASTLRPNLTGGTLGRTAGGYTLGSGRIGGARYFSHTPGAPAQVINTVSQAVRAFFVGGQKAHFDGVYPCTGHAKYKVVTPLQDEAMKKMASVPKLSPGSFIDFSVNPTITALTPLSNIVGFPNMPQKVDTLNTGGLLDILSVDFARALKDLAMVLNDLKQLAAVGDFPITYRDGRLRVHFPGCDAETVERLANELGIQRGVVGQDEDFDAFVGTEMALLFPFAPSKPMSECSFFESPSSQTGAFWQGDIPASPVLRNLATPALSSVSGGELGYQDLGQDNPWVSSPSGYSSFHSGELEDSGRVYQTPERRSTSEYEGIEGIYRFIAQCDAAAAATRN</sequence>
<feature type="region of interest" description="Disordered" evidence="1">
    <location>
        <begin position="401"/>
        <end position="427"/>
    </location>
</feature>
<dbReference type="AlphaFoldDB" id="A0A6G1HZ73"/>